<comment type="similarity">
    <text evidence="1">Belongs to the bacterial solute-binding protein 5 family.</text>
</comment>
<evidence type="ECO:0000313" key="6">
    <source>
        <dbReference type="Proteomes" id="UP000290849"/>
    </source>
</evidence>
<name>A0A4Q1HDY3_9BURK</name>
<reference evidence="5 6" key="1">
    <citation type="journal article" date="2017" name="Int. J. Syst. Evol. Microbiol.">
        <title>Achromobacter aloeverae sp. nov., isolated from the root of Aloe vera (L.) Burm.f.</title>
        <authorList>
            <person name="Kuncharoen N."/>
            <person name="Muramatsu Y."/>
            <person name="Shibata C."/>
            <person name="Kamakura Y."/>
            <person name="Nakagawa Y."/>
            <person name="Tanasupawat S."/>
        </authorList>
    </citation>
    <scope>NUCLEOTIDE SEQUENCE [LARGE SCALE GENOMIC DNA]</scope>
    <source>
        <strain evidence="5 6">AVA-1</strain>
    </source>
</reference>
<evidence type="ECO:0000313" key="5">
    <source>
        <dbReference type="EMBL" id="RXN84526.1"/>
    </source>
</evidence>
<dbReference type="Gene3D" id="3.40.190.10">
    <property type="entry name" value="Periplasmic binding protein-like II"/>
    <property type="match status" value="1"/>
</dbReference>
<evidence type="ECO:0000256" key="2">
    <source>
        <dbReference type="ARBA" id="ARBA00022729"/>
    </source>
</evidence>
<dbReference type="InterPro" id="IPR000914">
    <property type="entry name" value="SBP_5_dom"/>
</dbReference>
<evidence type="ECO:0000256" key="3">
    <source>
        <dbReference type="SAM" id="SignalP"/>
    </source>
</evidence>
<evidence type="ECO:0000256" key="1">
    <source>
        <dbReference type="ARBA" id="ARBA00005695"/>
    </source>
</evidence>
<dbReference type="PIRSF" id="PIRSF002741">
    <property type="entry name" value="MppA"/>
    <property type="match status" value="1"/>
</dbReference>
<feature type="signal peptide" evidence="3">
    <location>
        <begin position="1"/>
        <end position="30"/>
    </location>
</feature>
<dbReference type="GO" id="GO:1904680">
    <property type="term" value="F:peptide transmembrane transporter activity"/>
    <property type="evidence" value="ECO:0007669"/>
    <property type="project" value="TreeGrafter"/>
</dbReference>
<dbReference type="InterPro" id="IPR039424">
    <property type="entry name" value="SBP_5"/>
</dbReference>
<dbReference type="GO" id="GO:0043190">
    <property type="term" value="C:ATP-binding cassette (ABC) transporter complex"/>
    <property type="evidence" value="ECO:0007669"/>
    <property type="project" value="InterPro"/>
</dbReference>
<feature type="domain" description="Solute-binding protein family 5" evidence="4">
    <location>
        <begin position="74"/>
        <end position="432"/>
    </location>
</feature>
<keyword evidence="6" id="KW-1185">Reference proteome</keyword>
<dbReference type="EMBL" id="PYAL01000008">
    <property type="protein sequence ID" value="RXN84526.1"/>
    <property type="molecule type" value="Genomic_DNA"/>
</dbReference>
<dbReference type="PANTHER" id="PTHR30290">
    <property type="entry name" value="PERIPLASMIC BINDING COMPONENT OF ABC TRANSPORTER"/>
    <property type="match status" value="1"/>
</dbReference>
<dbReference type="InterPro" id="IPR030678">
    <property type="entry name" value="Peptide/Ni-bd"/>
</dbReference>
<dbReference type="AlphaFoldDB" id="A0A4Q1HDY3"/>
<dbReference type="Gene3D" id="3.90.76.10">
    <property type="entry name" value="Dipeptide-binding Protein, Domain 1"/>
    <property type="match status" value="1"/>
</dbReference>
<keyword evidence="2 3" id="KW-0732">Signal</keyword>
<dbReference type="GO" id="GO:0030288">
    <property type="term" value="C:outer membrane-bounded periplasmic space"/>
    <property type="evidence" value="ECO:0007669"/>
    <property type="project" value="UniProtKB-ARBA"/>
</dbReference>
<dbReference type="Gene3D" id="3.10.105.10">
    <property type="entry name" value="Dipeptide-binding Protein, Domain 3"/>
    <property type="match status" value="1"/>
</dbReference>
<dbReference type="CDD" id="cd00995">
    <property type="entry name" value="PBP2_NikA_DppA_OppA_like"/>
    <property type="match status" value="1"/>
</dbReference>
<dbReference type="Pfam" id="PF00496">
    <property type="entry name" value="SBP_bac_5"/>
    <property type="match status" value="1"/>
</dbReference>
<feature type="chain" id="PRO_5020210636" evidence="3">
    <location>
        <begin position="31"/>
        <end position="510"/>
    </location>
</feature>
<dbReference type="PANTHER" id="PTHR30290:SF38">
    <property type="entry name" value="D,D-DIPEPTIDE-BINDING PERIPLASMIC PROTEIN DDPA-RELATED"/>
    <property type="match status" value="1"/>
</dbReference>
<proteinExistence type="inferred from homology"/>
<sequence length="510" mass="55803">MFSLKKTAAAMSVALALGAGALVPLSGAHAAGTLTVAITQDAGSWDPIDTFVTWWGSVGSNIYDGLTMRGADMKLQPALATSWEFLDNNTRIRFKLRQGVKFHDGEPFDANAVKFTFERLLGQEGAKGPQRSNYTSIDKVEVVDAQTVDFVMKRPDPVLLTKLAGYGAMIVPPKYIQEKGDAYFNEHPVGTGPFKFVDYKPKVSLTLARNDDYWGGKPKLDQVVYRFIAEPATQVAELQAGRVDIATVIPLNLIATIDKSSNAHVVSTSGPVTIVVRFDTAHGITAKRDVRRALTMAVDRDAIIKQLLLGKAKPIASFQGDLSFGYDPALKPLPFNPAEAKKLLAAAGVKPGEAVQLDVRGSDSQFREVAQAMAAYMQAVGVKVTIKPYETPVLINDIIPQGKTGAMWQNQWGGWTYDYDNTAYLMYHSGEKWNPYDKDAKLDAMLEAQRNTYDVNERQKTLRAVAAYVADQALDLPMYALDTVVGVNNRVKGADIPGDIRFRFVNASVE</sequence>
<dbReference type="OrthoDB" id="9801799at2"/>
<evidence type="ECO:0000259" key="4">
    <source>
        <dbReference type="Pfam" id="PF00496"/>
    </source>
</evidence>
<dbReference type="SUPFAM" id="SSF53850">
    <property type="entry name" value="Periplasmic binding protein-like II"/>
    <property type="match status" value="1"/>
</dbReference>
<dbReference type="Proteomes" id="UP000290849">
    <property type="component" value="Unassembled WGS sequence"/>
</dbReference>
<comment type="caution">
    <text evidence="5">The sequence shown here is derived from an EMBL/GenBank/DDBJ whole genome shotgun (WGS) entry which is preliminary data.</text>
</comment>
<organism evidence="5 6">
    <name type="scientific">Achromobacter aloeverae</name>
    <dbReference type="NCBI Taxonomy" id="1750518"/>
    <lineage>
        <taxon>Bacteria</taxon>
        <taxon>Pseudomonadati</taxon>
        <taxon>Pseudomonadota</taxon>
        <taxon>Betaproteobacteria</taxon>
        <taxon>Burkholderiales</taxon>
        <taxon>Alcaligenaceae</taxon>
        <taxon>Achromobacter</taxon>
    </lineage>
</organism>
<dbReference type="GO" id="GO:0015833">
    <property type="term" value="P:peptide transport"/>
    <property type="evidence" value="ECO:0007669"/>
    <property type="project" value="TreeGrafter"/>
</dbReference>
<dbReference type="RefSeq" id="WP_129153339.1">
    <property type="nucleotide sequence ID" value="NZ_JBHSDO010000018.1"/>
</dbReference>
<protein>
    <submittedName>
        <fullName evidence="5">Peptide ABC transporter substrate-binding protein</fullName>
    </submittedName>
</protein>
<accession>A0A4Q1HDY3</accession>
<gene>
    <name evidence="5" type="ORF">C7R54_24440</name>
</gene>